<feature type="domain" description="FAD-binding" evidence="8">
    <location>
        <begin position="22"/>
        <end position="347"/>
    </location>
</feature>
<name>A0A0E3UZL0_9BURK</name>
<keyword evidence="5" id="KW-0274">FAD</keyword>
<evidence type="ECO:0000259" key="8">
    <source>
        <dbReference type="Pfam" id="PF01494"/>
    </source>
</evidence>
<comment type="pathway">
    <text evidence="2">Cofactor biosynthesis; ubiquinone biosynthesis.</text>
</comment>
<dbReference type="OrthoDB" id="9769565at2"/>
<evidence type="ECO:0000256" key="3">
    <source>
        <dbReference type="ARBA" id="ARBA00005349"/>
    </source>
</evidence>
<keyword evidence="6" id="KW-0560">Oxidoreductase</keyword>
<keyword evidence="7" id="KW-0503">Monooxygenase</keyword>
<dbReference type="Pfam" id="PF01494">
    <property type="entry name" value="FAD_binding_3"/>
    <property type="match status" value="1"/>
</dbReference>
<comment type="cofactor">
    <cofactor evidence="1">
        <name>FAD</name>
        <dbReference type="ChEBI" id="CHEBI:57692"/>
    </cofactor>
</comment>
<dbReference type="GO" id="GO:0071949">
    <property type="term" value="F:FAD binding"/>
    <property type="evidence" value="ECO:0007669"/>
    <property type="project" value="InterPro"/>
</dbReference>
<evidence type="ECO:0000313" key="9">
    <source>
        <dbReference type="EMBL" id="AKD24474.1"/>
    </source>
</evidence>
<dbReference type="PATRIC" id="fig|576611.7.peg.141"/>
<evidence type="ECO:0000256" key="6">
    <source>
        <dbReference type="ARBA" id="ARBA00023002"/>
    </source>
</evidence>
<dbReference type="InterPro" id="IPR010971">
    <property type="entry name" value="UbiH/COQ6"/>
</dbReference>
<dbReference type="AlphaFoldDB" id="A0A0E3UZL0"/>
<evidence type="ECO:0000256" key="5">
    <source>
        <dbReference type="ARBA" id="ARBA00022827"/>
    </source>
</evidence>
<dbReference type="PANTHER" id="PTHR43876:SF7">
    <property type="entry name" value="UBIQUINONE BIOSYNTHESIS MONOOXYGENASE COQ6, MITOCHONDRIAL"/>
    <property type="match status" value="1"/>
</dbReference>
<keyword evidence="9" id="KW-0830">Ubiquinone</keyword>
<dbReference type="InterPro" id="IPR018168">
    <property type="entry name" value="Ubi_Hdrlase_CS"/>
</dbReference>
<dbReference type="GO" id="GO:0004497">
    <property type="term" value="F:monooxygenase activity"/>
    <property type="evidence" value="ECO:0007669"/>
    <property type="project" value="UniProtKB-KW"/>
</dbReference>
<dbReference type="KEGG" id="pdq:CL55_00001410"/>
<evidence type="ECO:0000256" key="1">
    <source>
        <dbReference type="ARBA" id="ARBA00001974"/>
    </source>
</evidence>
<dbReference type="Proteomes" id="UP000061135">
    <property type="component" value="Chromosome"/>
</dbReference>
<gene>
    <name evidence="9" type="ORF">CL55_00001410</name>
</gene>
<dbReference type="SUPFAM" id="SSF51905">
    <property type="entry name" value="FAD/NAD(P)-binding domain"/>
    <property type="match status" value="1"/>
</dbReference>
<dbReference type="InterPro" id="IPR036188">
    <property type="entry name" value="FAD/NAD-bd_sf"/>
</dbReference>
<evidence type="ECO:0000256" key="7">
    <source>
        <dbReference type="ARBA" id="ARBA00023033"/>
    </source>
</evidence>
<dbReference type="RefSeq" id="WP_052728690.1">
    <property type="nucleotide sequence ID" value="NZ_CP007501.1"/>
</dbReference>
<protein>
    <submittedName>
        <fullName evidence="9">Ubiquinone biosynthesis hydroxylase, UbiH/UbiF/VisC/COQ6 family</fullName>
    </submittedName>
</protein>
<dbReference type="PROSITE" id="PS01304">
    <property type="entry name" value="UBIH"/>
    <property type="match status" value="1"/>
</dbReference>
<dbReference type="InterPro" id="IPR051205">
    <property type="entry name" value="UbiH/COQ6_monooxygenase"/>
</dbReference>
<dbReference type="InterPro" id="IPR002938">
    <property type="entry name" value="FAD-bd"/>
</dbReference>
<dbReference type="EMBL" id="CP007501">
    <property type="protein sequence ID" value="AKD24474.1"/>
    <property type="molecule type" value="Genomic_DNA"/>
</dbReference>
<dbReference type="GO" id="GO:0016705">
    <property type="term" value="F:oxidoreductase activity, acting on paired donors, with incorporation or reduction of molecular oxygen"/>
    <property type="evidence" value="ECO:0007669"/>
    <property type="project" value="InterPro"/>
</dbReference>
<dbReference type="STRING" id="1835254.CL55_00001410"/>
<dbReference type="HOGENOM" id="CLU_009665_8_3_4"/>
<sequence>MSEVHPNTSIKLPKNTSQIRTVDIAVVGGGIVGKACALGLAQLGLQTVQIAPDLGQVVAAPEGSQWGQRIYAFSPGTQKLLAHLQVWDAVDHSRMQAVRDMRIFGDRGESQDQLHLSAFEAGTPQLAWIGESNLIEHTLDQASRFQNKLERMNGAVEKIQTIDDGVLLHLKDGSSLRAQLLIAADGANSPIRSELGISAKEESYSQNAAVANWICSSAHLETAYQWFLPGGDIVAMLPLPNKQVSMVWSTSPENAADLLKLDFADWAEKFSSIANGAIAAQLGELKLNSIPATFPLRRIQASRFIGPAENPKVVLIGDAAHVIHPLAGQGLNLGLRDVASLLHVLSKRESFRLLNDIVLLRRYERQRQGDTSALLWVTDKLKKLFSASSSTERQLRNWGLGMVNRSHFIKRRLIERALGDADFE</sequence>
<reference evidence="9 10" key="1">
    <citation type="submission" date="2014-03" db="EMBL/GenBank/DDBJ databases">
        <title>Genome of Polynucleobacter strain MWH-MoK4.</title>
        <authorList>
            <person name="Hahn M.W."/>
        </authorList>
    </citation>
    <scope>NUCLEOTIDE SEQUENCE [LARGE SCALE GENOMIC DNA]</scope>
    <source>
        <strain evidence="9 10">MWH-MoK4</strain>
    </source>
</reference>
<keyword evidence="10" id="KW-1185">Reference proteome</keyword>
<keyword evidence="4" id="KW-0285">Flavoprotein</keyword>
<proteinExistence type="inferred from homology"/>
<dbReference type="PRINTS" id="PR00420">
    <property type="entry name" value="RNGMNOXGNASE"/>
</dbReference>
<evidence type="ECO:0000256" key="4">
    <source>
        <dbReference type="ARBA" id="ARBA00022630"/>
    </source>
</evidence>
<dbReference type="PANTHER" id="PTHR43876">
    <property type="entry name" value="UBIQUINONE BIOSYNTHESIS MONOOXYGENASE COQ6, MITOCHONDRIAL"/>
    <property type="match status" value="1"/>
</dbReference>
<dbReference type="Gene3D" id="3.50.50.60">
    <property type="entry name" value="FAD/NAD(P)-binding domain"/>
    <property type="match status" value="2"/>
</dbReference>
<dbReference type="NCBIfam" id="TIGR01988">
    <property type="entry name" value="Ubi-OHases"/>
    <property type="match status" value="1"/>
</dbReference>
<organism evidence="9 10">
    <name type="scientific">Polynucleobacter duraquae</name>
    <dbReference type="NCBI Taxonomy" id="1835254"/>
    <lineage>
        <taxon>Bacteria</taxon>
        <taxon>Pseudomonadati</taxon>
        <taxon>Pseudomonadota</taxon>
        <taxon>Betaproteobacteria</taxon>
        <taxon>Burkholderiales</taxon>
        <taxon>Burkholderiaceae</taxon>
        <taxon>Polynucleobacter</taxon>
    </lineage>
</organism>
<evidence type="ECO:0000313" key="10">
    <source>
        <dbReference type="Proteomes" id="UP000061135"/>
    </source>
</evidence>
<accession>A0A0E3UZL0</accession>
<comment type="similarity">
    <text evidence="3">Belongs to the UbiH/COQ6 family.</text>
</comment>
<dbReference type="UniPathway" id="UPA00232"/>
<evidence type="ECO:0000256" key="2">
    <source>
        <dbReference type="ARBA" id="ARBA00004749"/>
    </source>
</evidence>
<dbReference type="GO" id="GO:0006744">
    <property type="term" value="P:ubiquinone biosynthetic process"/>
    <property type="evidence" value="ECO:0007669"/>
    <property type="project" value="UniProtKB-UniPathway"/>
</dbReference>